<dbReference type="Proteomes" id="UP001378592">
    <property type="component" value="Unassembled WGS sequence"/>
</dbReference>
<dbReference type="Gene3D" id="2.60.120.260">
    <property type="entry name" value="Galactose-binding domain-like"/>
    <property type="match status" value="1"/>
</dbReference>
<dbReference type="FunFam" id="3.20.20.80:FF:000050">
    <property type="entry name" value="Beta-mannosidase B"/>
    <property type="match status" value="1"/>
</dbReference>
<dbReference type="PANTHER" id="PTHR43730">
    <property type="entry name" value="BETA-MANNOSIDASE"/>
    <property type="match status" value="1"/>
</dbReference>
<evidence type="ECO:0000256" key="9">
    <source>
        <dbReference type="ARBA" id="ARBA00023295"/>
    </source>
</evidence>
<evidence type="ECO:0000256" key="11">
    <source>
        <dbReference type="SAM" id="SignalP"/>
    </source>
</evidence>
<feature type="chain" id="PRO_5042954601" description="beta-mannosidase" evidence="11">
    <location>
        <begin position="20"/>
        <end position="935"/>
    </location>
</feature>
<feature type="domain" description="Beta-mannosidase Ig-fold" evidence="12">
    <location>
        <begin position="849"/>
        <end position="920"/>
    </location>
</feature>
<dbReference type="Gene3D" id="3.20.20.80">
    <property type="entry name" value="Glycosidases"/>
    <property type="match status" value="1"/>
</dbReference>
<evidence type="ECO:0000256" key="1">
    <source>
        <dbReference type="ARBA" id="ARBA00000829"/>
    </source>
</evidence>
<protein>
    <recommendedName>
        <fullName evidence="4">beta-mannosidase</fullName>
        <ecNumber evidence="4">3.2.1.25</ecNumber>
    </recommendedName>
    <alternativeName>
        <fullName evidence="10">Mannanase</fullName>
    </alternativeName>
</protein>
<comment type="subcellular location">
    <subcellularLocation>
        <location evidence="2">Lysosome</location>
    </subcellularLocation>
</comment>
<dbReference type="InterPro" id="IPR008979">
    <property type="entry name" value="Galactose-bd-like_sf"/>
</dbReference>
<dbReference type="InterPro" id="IPR017853">
    <property type="entry name" value="GH"/>
</dbReference>
<sequence>MTSPPASLLLLLLPALAAAADVVSLDGARWTVRNANGSVRVPATVPGGVYTDLRAAGVLSSDFFFGHNDELYRWVSYDNWTYELTFEVDESLLRRRHAQVVLHGADTVAEVWLNGQRLGGVENMFVRYALAATGALRAGANRLAVNFTAAPVEARRRYEAYRLAHGYAVPPECVPDDYHGECHANHLRKMQASFSWDWGPAFPSEGLWKSVALEAFDAAVVRDVIVRFAEPAGEQGASLHVRAFLELGPGAAPLEGTLAATLQLPQGPARASAQVQLSPDARGHAVADLTVTGFDEPPRWWPNGEGEQTLLPLTVSFTSGGESSEVTRRIAYRTIELVQDPVTETPEFREHLNVSENDINYGSTEKGLTFYFRVNGRPIFAKGSNWIPVNVLPELGGDPAHVRYLLESARDTHTNMVRVWGGGVYESDLFYELADEMGILIWQDLMFACSMYPADEAFLALVQEEVEQQVRRLQAHASVALWAGNNENEGALVDNWYGTGANFQQYKSDYVNLYANTIRPLVLELDPTRDYVVSSPSNGLETDKEGYVSTNPGNALYGDVHYYDYVADGWNADTYRRPRFASEYGFQSMPALATLRSAVANASELAVESELMASRNHHPDGYSEMALLAAKRLPLPDDWRSPQRFDAFIYLTQIYQAVATQTQTEHYRRLRSQLLASGEGLCMGALYWQLNDLWQAPTWASIDSAGRWKPLQYLAGEFFAPQMASAYVDTAHRVHVWALNDRPEPVDGVVLQARPGRWDALPEAGWQNVSDVFTLAAAGSQHVLTADVAPWLASLRGCEAAAERCFVLLRLLAVADAVPLGPERAVLPVAPRLAQGLEPADIQVASVSGPGADGALEVALRTDRPAPFVWLEAGAWEGRFSRNAFLLADGAASVRFLPRAGAAAPSAAQLRAALTVTSVAAQAVTRTAAGGRTTL</sequence>
<dbReference type="EC" id="3.2.1.25" evidence="4"/>
<evidence type="ECO:0000256" key="6">
    <source>
        <dbReference type="ARBA" id="ARBA00022801"/>
    </source>
</evidence>
<comment type="caution">
    <text evidence="14">The sequence shown here is derived from an EMBL/GenBank/DDBJ whole genome shotgun (WGS) entry which is preliminary data.</text>
</comment>
<dbReference type="GO" id="GO:0006516">
    <property type="term" value="P:glycoprotein catabolic process"/>
    <property type="evidence" value="ECO:0007669"/>
    <property type="project" value="TreeGrafter"/>
</dbReference>
<dbReference type="PANTHER" id="PTHR43730:SF1">
    <property type="entry name" value="BETA-MANNOSIDASE"/>
    <property type="match status" value="1"/>
</dbReference>
<dbReference type="InterPro" id="IPR041625">
    <property type="entry name" value="Beta-mannosidase_Ig"/>
</dbReference>
<evidence type="ECO:0000313" key="15">
    <source>
        <dbReference type="Proteomes" id="UP001378592"/>
    </source>
</evidence>
<keyword evidence="15" id="KW-1185">Reference proteome</keyword>
<feature type="domain" description="Beta-mannosidase-like galactose-binding" evidence="13">
    <location>
        <begin position="30"/>
        <end position="209"/>
    </location>
</feature>
<evidence type="ECO:0000256" key="4">
    <source>
        <dbReference type="ARBA" id="ARBA00012754"/>
    </source>
</evidence>
<dbReference type="EMBL" id="JAZDUA010000416">
    <property type="protein sequence ID" value="KAK7792891.1"/>
    <property type="molecule type" value="Genomic_DNA"/>
</dbReference>
<organism evidence="14 15">
    <name type="scientific">Gryllus longicercus</name>
    <dbReference type="NCBI Taxonomy" id="2509291"/>
    <lineage>
        <taxon>Eukaryota</taxon>
        <taxon>Metazoa</taxon>
        <taxon>Ecdysozoa</taxon>
        <taxon>Arthropoda</taxon>
        <taxon>Hexapoda</taxon>
        <taxon>Insecta</taxon>
        <taxon>Pterygota</taxon>
        <taxon>Neoptera</taxon>
        <taxon>Polyneoptera</taxon>
        <taxon>Orthoptera</taxon>
        <taxon>Ensifera</taxon>
        <taxon>Gryllidea</taxon>
        <taxon>Grylloidea</taxon>
        <taxon>Gryllidae</taxon>
        <taxon>Gryllinae</taxon>
        <taxon>Gryllus</taxon>
    </lineage>
</organism>
<dbReference type="AlphaFoldDB" id="A0AAN9Z1L5"/>
<evidence type="ECO:0000256" key="2">
    <source>
        <dbReference type="ARBA" id="ARBA00004371"/>
    </source>
</evidence>
<comment type="catalytic activity">
    <reaction evidence="1">
        <text>Hydrolysis of terminal, non-reducing beta-D-mannose residues in beta-D-mannosides.</text>
        <dbReference type="EC" id="3.2.1.25"/>
    </reaction>
</comment>
<dbReference type="InterPro" id="IPR013783">
    <property type="entry name" value="Ig-like_fold"/>
</dbReference>
<dbReference type="Pfam" id="PF17753">
    <property type="entry name" value="Ig_mannosidase"/>
    <property type="match status" value="1"/>
</dbReference>
<evidence type="ECO:0000256" key="3">
    <source>
        <dbReference type="ARBA" id="ARBA00007401"/>
    </source>
</evidence>
<dbReference type="Gene3D" id="2.60.40.10">
    <property type="entry name" value="Immunoglobulins"/>
    <property type="match status" value="2"/>
</dbReference>
<dbReference type="SUPFAM" id="SSF51445">
    <property type="entry name" value="(Trans)glycosidases"/>
    <property type="match status" value="1"/>
</dbReference>
<accession>A0AAN9Z1L5</accession>
<evidence type="ECO:0000259" key="12">
    <source>
        <dbReference type="Pfam" id="PF17753"/>
    </source>
</evidence>
<keyword evidence="5 11" id="KW-0732">Signal</keyword>
<keyword evidence="9" id="KW-0326">Glycosidase</keyword>
<dbReference type="SUPFAM" id="SSF49785">
    <property type="entry name" value="Galactose-binding domain-like"/>
    <property type="match status" value="1"/>
</dbReference>
<reference evidence="14 15" key="1">
    <citation type="submission" date="2024-03" db="EMBL/GenBank/DDBJ databases">
        <title>The genome assembly and annotation of the cricket Gryllus longicercus Weissman &amp; Gray.</title>
        <authorList>
            <person name="Szrajer S."/>
            <person name="Gray D."/>
            <person name="Ylla G."/>
        </authorList>
    </citation>
    <scope>NUCLEOTIDE SEQUENCE [LARGE SCALE GENOMIC DNA]</scope>
    <source>
        <strain evidence="14">DAG 2021-001</strain>
        <tissue evidence="14">Whole body minus gut</tissue>
    </source>
</reference>
<dbReference type="SUPFAM" id="SSF49303">
    <property type="entry name" value="beta-Galactosidase/glucuronidase domain"/>
    <property type="match status" value="1"/>
</dbReference>
<dbReference type="GO" id="GO:0004567">
    <property type="term" value="F:beta-mannosidase activity"/>
    <property type="evidence" value="ECO:0007669"/>
    <property type="project" value="UniProtKB-EC"/>
</dbReference>
<evidence type="ECO:0000313" key="14">
    <source>
        <dbReference type="EMBL" id="KAK7792891.1"/>
    </source>
</evidence>
<gene>
    <name evidence="14" type="ORF">R5R35_000439</name>
</gene>
<dbReference type="Pfam" id="PF22666">
    <property type="entry name" value="Glyco_hydro_2_N2"/>
    <property type="match status" value="1"/>
</dbReference>
<evidence type="ECO:0000259" key="13">
    <source>
        <dbReference type="Pfam" id="PF22666"/>
    </source>
</evidence>
<dbReference type="InterPro" id="IPR036156">
    <property type="entry name" value="Beta-gal/glucu_dom_sf"/>
</dbReference>
<name>A0AAN9Z1L5_9ORTH</name>
<keyword evidence="7" id="KW-0325">Glycoprotein</keyword>
<keyword evidence="8" id="KW-0458">Lysosome</keyword>
<evidence type="ECO:0000256" key="5">
    <source>
        <dbReference type="ARBA" id="ARBA00022729"/>
    </source>
</evidence>
<dbReference type="InterPro" id="IPR050887">
    <property type="entry name" value="Beta-mannosidase_GH2"/>
</dbReference>
<feature type="signal peptide" evidence="11">
    <location>
        <begin position="1"/>
        <end position="19"/>
    </location>
</feature>
<comment type="similarity">
    <text evidence="3">Belongs to the glycosyl hydrolase 2 family.</text>
</comment>
<keyword evidence="6" id="KW-0378">Hydrolase</keyword>
<evidence type="ECO:0000256" key="8">
    <source>
        <dbReference type="ARBA" id="ARBA00023228"/>
    </source>
</evidence>
<evidence type="ECO:0000256" key="10">
    <source>
        <dbReference type="ARBA" id="ARBA00033445"/>
    </source>
</evidence>
<dbReference type="GO" id="GO:0005764">
    <property type="term" value="C:lysosome"/>
    <property type="evidence" value="ECO:0007669"/>
    <property type="project" value="UniProtKB-SubCell"/>
</dbReference>
<proteinExistence type="inferred from homology"/>
<dbReference type="InterPro" id="IPR054593">
    <property type="entry name" value="Beta-mannosidase-like_N2"/>
</dbReference>
<dbReference type="FunFam" id="2.60.120.260:FF:000060">
    <property type="entry name" value="Probable beta-mannosidase"/>
    <property type="match status" value="1"/>
</dbReference>
<evidence type="ECO:0000256" key="7">
    <source>
        <dbReference type="ARBA" id="ARBA00023180"/>
    </source>
</evidence>